<protein>
    <recommendedName>
        <fullName evidence="1">Thioredoxin-like fold domain-containing protein</fullName>
    </recommendedName>
</protein>
<dbReference type="Gene3D" id="3.40.30.10">
    <property type="entry name" value="Glutaredoxin"/>
    <property type="match status" value="1"/>
</dbReference>
<name>X1TZA8_9ZZZZ</name>
<evidence type="ECO:0000313" key="2">
    <source>
        <dbReference type="EMBL" id="GAI96706.1"/>
    </source>
</evidence>
<accession>X1TZA8</accession>
<dbReference type="InterPro" id="IPR005243">
    <property type="entry name" value="THIRX-like_proc"/>
</dbReference>
<dbReference type="EMBL" id="BARW01022199">
    <property type="protein sequence ID" value="GAI96706.1"/>
    <property type="molecule type" value="Genomic_DNA"/>
</dbReference>
<reference evidence="2" key="1">
    <citation type="journal article" date="2014" name="Front. Microbiol.">
        <title>High frequency of phylogenetically diverse reductive dehalogenase-homologous genes in deep subseafloor sedimentary metagenomes.</title>
        <authorList>
            <person name="Kawai M."/>
            <person name="Futagami T."/>
            <person name="Toyoda A."/>
            <person name="Takaki Y."/>
            <person name="Nishi S."/>
            <person name="Hori S."/>
            <person name="Arai W."/>
            <person name="Tsubouchi T."/>
            <person name="Morono Y."/>
            <person name="Uchiyama I."/>
            <person name="Ito T."/>
            <person name="Fujiyama A."/>
            <person name="Inagaki F."/>
            <person name="Takami H."/>
        </authorList>
    </citation>
    <scope>NUCLEOTIDE SEQUENCE</scope>
    <source>
        <strain evidence="2">Expedition CK06-06</strain>
    </source>
</reference>
<feature type="domain" description="Thioredoxin-like fold" evidence="1">
    <location>
        <begin position="1"/>
        <end position="75"/>
    </location>
</feature>
<dbReference type="PIRSF" id="PIRSF037031">
    <property type="entry name" value="Redox_disulphide_2"/>
    <property type="match status" value="1"/>
</dbReference>
<organism evidence="2">
    <name type="scientific">marine sediment metagenome</name>
    <dbReference type="NCBI Taxonomy" id="412755"/>
    <lineage>
        <taxon>unclassified sequences</taxon>
        <taxon>metagenomes</taxon>
        <taxon>ecological metagenomes</taxon>
    </lineage>
</organism>
<dbReference type="Pfam" id="PF13192">
    <property type="entry name" value="Thioredoxin_3"/>
    <property type="match status" value="1"/>
</dbReference>
<sequence>MKVQILGTGCPRCKNLEANARKAIEELGVDAEVEKVQDIKEITKFGVMMTPGLAIDGKVKSTGEIAPVKKIKKYLQEVGLERL</sequence>
<dbReference type="InterPro" id="IPR036249">
    <property type="entry name" value="Thioredoxin-like_sf"/>
</dbReference>
<dbReference type="NCBIfam" id="TIGR00412">
    <property type="entry name" value="redox_disulf_2"/>
    <property type="match status" value="1"/>
</dbReference>
<comment type="caution">
    <text evidence="2">The sequence shown here is derived from an EMBL/GenBank/DDBJ whole genome shotgun (WGS) entry which is preliminary data.</text>
</comment>
<dbReference type="PANTHER" id="PTHR36450">
    <property type="entry name" value="THIOREDOXIN"/>
    <property type="match status" value="1"/>
</dbReference>
<dbReference type="InterPro" id="IPR012336">
    <property type="entry name" value="Thioredoxin-like_fold"/>
</dbReference>
<proteinExistence type="predicted"/>
<gene>
    <name evidence="2" type="ORF">S12H4_37122</name>
</gene>
<dbReference type="PANTHER" id="PTHR36450:SF1">
    <property type="entry name" value="THIOREDOXIN"/>
    <property type="match status" value="1"/>
</dbReference>
<dbReference type="SUPFAM" id="SSF52833">
    <property type="entry name" value="Thioredoxin-like"/>
    <property type="match status" value="1"/>
</dbReference>
<evidence type="ECO:0000259" key="1">
    <source>
        <dbReference type="Pfam" id="PF13192"/>
    </source>
</evidence>
<dbReference type="AlphaFoldDB" id="X1TZA8"/>